<dbReference type="GO" id="GO:0008094">
    <property type="term" value="F:ATP-dependent activity, acting on DNA"/>
    <property type="evidence" value="ECO:0007669"/>
    <property type="project" value="TreeGrafter"/>
</dbReference>
<keyword evidence="7" id="KW-1185">Reference proteome</keyword>
<dbReference type="GO" id="GO:0005524">
    <property type="term" value="F:ATP binding"/>
    <property type="evidence" value="ECO:0007669"/>
    <property type="project" value="UniProtKB-KW"/>
</dbReference>
<dbReference type="PANTHER" id="PTHR45626:SF17">
    <property type="entry name" value="HELICASE-LIKE TRANSCRIPTION FACTOR"/>
    <property type="match status" value="1"/>
</dbReference>
<organism evidence="6 7">
    <name type="scientific">Hapsidospora chrysogenum (strain ATCC 11550 / CBS 779.69 / DSM 880 / IAM 14645 / JCM 23072 / IMI 49137)</name>
    <name type="common">Acremonium chrysogenum</name>
    <dbReference type="NCBI Taxonomy" id="857340"/>
    <lineage>
        <taxon>Eukaryota</taxon>
        <taxon>Fungi</taxon>
        <taxon>Dikarya</taxon>
        <taxon>Ascomycota</taxon>
        <taxon>Pezizomycotina</taxon>
        <taxon>Sordariomycetes</taxon>
        <taxon>Hypocreomycetidae</taxon>
        <taxon>Hypocreales</taxon>
        <taxon>Bionectriaceae</taxon>
        <taxon>Hapsidospora</taxon>
    </lineage>
</organism>
<protein>
    <submittedName>
        <fullName evidence="6">Putative ATP-dependent helicase-like protein</fullName>
    </submittedName>
</protein>
<dbReference type="EMBL" id="JPKY01000029">
    <property type="protein sequence ID" value="KFH45671.1"/>
    <property type="molecule type" value="Genomic_DNA"/>
</dbReference>
<evidence type="ECO:0000256" key="3">
    <source>
        <dbReference type="ARBA" id="ARBA00022806"/>
    </source>
</evidence>
<proteinExistence type="predicted"/>
<keyword evidence="1" id="KW-0547">Nucleotide-binding</keyword>
<dbReference type="STRING" id="857340.A0A086T8I9"/>
<keyword evidence="4" id="KW-0067">ATP-binding</keyword>
<evidence type="ECO:0000256" key="4">
    <source>
        <dbReference type="ARBA" id="ARBA00022840"/>
    </source>
</evidence>
<dbReference type="Proteomes" id="UP000029964">
    <property type="component" value="Unassembled WGS sequence"/>
</dbReference>
<accession>A0A086T8I9</accession>
<dbReference type="InterPro" id="IPR049730">
    <property type="entry name" value="SNF2/RAD54-like_C"/>
</dbReference>
<gene>
    <name evidence="6" type="ORF">ACRE_035380</name>
</gene>
<keyword evidence="2" id="KW-0378">Hydrolase</keyword>
<dbReference type="PANTHER" id="PTHR45626">
    <property type="entry name" value="TRANSCRIPTION TERMINATION FACTOR 2-RELATED"/>
    <property type="match status" value="1"/>
</dbReference>
<name>A0A086T8I9_HAPC1</name>
<comment type="caution">
    <text evidence="6">The sequence shown here is derived from an EMBL/GenBank/DDBJ whole genome shotgun (WGS) entry which is preliminary data.</text>
</comment>
<dbReference type="Pfam" id="PF00271">
    <property type="entry name" value="Helicase_C"/>
    <property type="match status" value="1"/>
</dbReference>
<evidence type="ECO:0000256" key="1">
    <source>
        <dbReference type="ARBA" id="ARBA00022741"/>
    </source>
</evidence>
<dbReference type="InterPro" id="IPR001650">
    <property type="entry name" value="Helicase_C-like"/>
</dbReference>
<dbReference type="SUPFAM" id="SSF52540">
    <property type="entry name" value="P-loop containing nucleoside triphosphate hydrolases"/>
    <property type="match status" value="1"/>
</dbReference>
<sequence>MSPRQKKKAIDDFNMDPRKKIMVVGLRSGAEGLNLTVANRVIVVDPWWNKTAEQQAFGRVERIGQQKVSHLVRILSTANIDQRIAQMQVGKATEIDHALQDDGHTPVLPTDEQLRKLFTKKPLKE</sequence>
<dbReference type="CDD" id="cd18793">
    <property type="entry name" value="SF2_C_SNF"/>
    <property type="match status" value="1"/>
</dbReference>
<dbReference type="GO" id="GO:0004386">
    <property type="term" value="F:helicase activity"/>
    <property type="evidence" value="ECO:0007669"/>
    <property type="project" value="UniProtKB-KW"/>
</dbReference>
<keyword evidence="3 6" id="KW-0347">Helicase</keyword>
<evidence type="ECO:0000259" key="5">
    <source>
        <dbReference type="PROSITE" id="PS51194"/>
    </source>
</evidence>
<dbReference type="GO" id="GO:0006281">
    <property type="term" value="P:DNA repair"/>
    <property type="evidence" value="ECO:0007669"/>
    <property type="project" value="TreeGrafter"/>
</dbReference>
<evidence type="ECO:0000313" key="7">
    <source>
        <dbReference type="Proteomes" id="UP000029964"/>
    </source>
</evidence>
<evidence type="ECO:0000256" key="2">
    <source>
        <dbReference type="ARBA" id="ARBA00022801"/>
    </source>
</evidence>
<dbReference type="OrthoDB" id="448448at2759"/>
<feature type="domain" description="Helicase C-terminal" evidence="5">
    <location>
        <begin position="1"/>
        <end position="103"/>
    </location>
</feature>
<dbReference type="GO" id="GO:0005634">
    <property type="term" value="C:nucleus"/>
    <property type="evidence" value="ECO:0007669"/>
    <property type="project" value="TreeGrafter"/>
</dbReference>
<reference evidence="7" key="1">
    <citation type="journal article" date="2014" name="Genome Announc.">
        <title>Genome sequence and annotation of Acremonium chrysogenum, producer of the beta-lactam antibiotic cephalosporin C.</title>
        <authorList>
            <person name="Terfehr D."/>
            <person name="Dahlmann T.A."/>
            <person name="Specht T."/>
            <person name="Zadra I."/>
            <person name="Kuernsteiner H."/>
            <person name="Kueck U."/>
        </authorList>
    </citation>
    <scope>NUCLEOTIDE SEQUENCE [LARGE SCALE GENOMIC DNA]</scope>
    <source>
        <strain evidence="7">ATCC 11550 / CBS 779.69 / DSM 880 / IAM 14645 / JCM 23072 / IMI 49137</strain>
    </source>
</reference>
<dbReference type="PROSITE" id="PS51194">
    <property type="entry name" value="HELICASE_CTER"/>
    <property type="match status" value="1"/>
</dbReference>
<dbReference type="AlphaFoldDB" id="A0A086T8I9"/>
<dbReference type="Gene3D" id="3.40.50.300">
    <property type="entry name" value="P-loop containing nucleotide triphosphate hydrolases"/>
    <property type="match status" value="1"/>
</dbReference>
<dbReference type="HOGENOM" id="CLU_000315_30_6_1"/>
<dbReference type="InterPro" id="IPR027417">
    <property type="entry name" value="P-loop_NTPase"/>
</dbReference>
<evidence type="ECO:0000313" key="6">
    <source>
        <dbReference type="EMBL" id="KFH45671.1"/>
    </source>
</evidence>
<dbReference type="GO" id="GO:0016787">
    <property type="term" value="F:hydrolase activity"/>
    <property type="evidence" value="ECO:0007669"/>
    <property type="project" value="UniProtKB-KW"/>
</dbReference>
<dbReference type="InterPro" id="IPR050628">
    <property type="entry name" value="SNF2_RAD54_helicase_TF"/>
</dbReference>